<evidence type="ECO:0000256" key="2">
    <source>
        <dbReference type="SAM" id="SignalP"/>
    </source>
</evidence>
<feature type="region of interest" description="Disordered" evidence="1">
    <location>
        <begin position="68"/>
        <end position="99"/>
    </location>
</feature>
<sequence>MYSLRIVVFVVVTVIFLCVTNETHGSPFRMKRVSDHRLAELETLLALSKMKGQVMTVPLGYGKVDPERIGRRRRSVGGKRRDVSERKRSYTSVETNSHK</sequence>
<feature type="signal peptide" evidence="2">
    <location>
        <begin position="1"/>
        <end position="25"/>
    </location>
</feature>
<keyword evidence="2" id="KW-0732">Signal</keyword>
<organism evidence="3 4">
    <name type="scientific">Bemisia tabaci</name>
    <name type="common">Sweetpotato whitefly</name>
    <name type="synonym">Aleurodes tabaci</name>
    <dbReference type="NCBI Taxonomy" id="7038"/>
    <lineage>
        <taxon>Eukaryota</taxon>
        <taxon>Metazoa</taxon>
        <taxon>Ecdysozoa</taxon>
        <taxon>Arthropoda</taxon>
        <taxon>Hexapoda</taxon>
        <taxon>Insecta</taxon>
        <taxon>Pterygota</taxon>
        <taxon>Neoptera</taxon>
        <taxon>Paraneoptera</taxon>
        <taxon>Hemiptera</taxon>
        <taxon>Sternorrhyncha</taxon>
        <taxon>Aleyrodoidea</taxon>
        <taxon>Aleyrodidae</taxon>
        <taxon>Aleyrodinae</taxon>
        <taxon>Bemisia</taxon>
    </lineage>
</organism>
<evidence type="ECO:0000313" key="3">
    <source>
        <dbReference type="EMBL" id="CAH0385311.1"/>
    </source>
</evidence>
<dbReference type="EMBL" id="OU963863">
    <property type="protein sequence ID" value="CAH0385311.1"/>
    <property type="molecule type" value="Genomic_DNA"/>
</dbReference>
<proteinExistence type="predicted"/>
<reference evidence="3" key="1">
    <citation type="submission" date="2021-12" db="EMBL/GenBank/DDBJ databases">
        <authorList>
            <person name="King R."/>
        </authorList>
    </citation>
    <scope>NUCLEOTIDE SEQUENCE</scope>
</reference>
<gene>
    <name evidence="3" type="ORF">BEMITA_LOCUS4551</name>
</gene>
<keyword evidence="4" id="KW-1185">Reference proteome</keyword>
<protein>
    <submittedName>
        <fullName evidence="3">Uncharacterized protein</fullName>
    </submittedName>
</protein>
<evidence type="ECO:0000256" key="1">
    <source>
        <dbReference type="SAM" id="MobiDB-lite"/>
    </source>
</evidence>
<feature type="compositionally biased region" description="Basic and acidic residues" evidence="1">
    <location>
        <begin position="79"/>
        <end position="88"/>
    </location>
</feature>
<dbReference type="Proteomes" id="UP001152759">
    <property type="component" value="Chromosome 2"/>
</dbReference>
<feature type="chain" id="PRO_5040410344" evidence="2">
    <location>
        <begin position="26"/>
        <end position="99"/>
    </location>
</feature>
<dbReference type="AlphaFoldDB" id="A0A9P0A8F8"/>
<name>A0A9P0A8F8_BEMTA</name>
<accession>A0A9P0A8F8</accession>
<feature type="compositionally biased region" description="Polar residues" evidence="1">
    <location>
        <begin position="90"/>
        <end position="99"/>
    </location>
</feature>
<evidence type="ECO:0000313" key="4">
    <source>
        <dbReference type="Proteomes" id="UP001152759"/>
    </source>
</evidence>